<organism evidence="2 3">
    <name type="scientific">Paenibacillus residui</name>
    <dbReference type="NCBI Taxonomy" id="629724"/>
    <lineage>
        <taxon>Bacteria</taxon>
        <taxon>Bacillati</taxon>
        <taxon>Bacillota</taxon>
        <taxon>Bacilli</taxon>
        <taxon>Bacillales</taxon>
        <taxon>Paenibacillaceae</taxon>
        <taxon>Paenibacillus</taxon>
    </lineage>
</organism>
<reference evidence="3" key="1">
    <citation type="journal article" date="2019" name="Int. J. Syst. Evol. Microbiol.">
        <title>The Global Catalogue of Microorganisms (GCM) 10K type strain sequencing project: providing services to taxonomists for standard genome sequencing and annotation.</title>
        <authorList>
            <consortium name="The Broad Institute Genomics Platform"/>
            <consortium name="The Broad Institute Genome Sequencing Center for Infectious Disease"/>
            <person name="Wu L."/>
            <person name="Ma J."/>
        </authorList>
    </citation>
    <scope>NUCLEOTIDE SEQUENCE [LARGE SCALE GENOMIC DNA]</scope>
    <source>
        <strain evidence="3">CCUG 57263</strain>
    </source>
</reference>
<accession>A0ABW3D6W5</accession>
<protein>
    <submittedName>
        <fullName evidence="2">Gluconate 2-dehydrogenase subunit 3 family protein</fullName>
        <ecNumber evidence="2">1.-.-.-</ecNumber>
    </submittedName>
</protein>
<dbReference type="InterPro" id="IPR019546">
    <property type="entry name" value="TAT_signal_bac_arc"/>
</dbReference>
<evidence type="ECO:0000313" key="2">
    <source>
        <dbReference type="EMBL" id="MFD0868009.1"/>
    </source>
</evidence>
<keyword evidence="3" id="KW-1185">Reference proteome</keyword>
<dbReference type="InterPro" id="IPR027056">
    <property type="entry name" value="Gluconate_2DH_su3"/>
</dbReference>
<sequence length="258" mass="28790">MAEEKHNKSAPRDESRRQFLKYSGAALGGVVAGGVIGGVIGSTMTAPKETAPQQPGQTEQPPVKDYNQALMFLNTEQFQLTQAATERIFPKDELGPGAIELGVAYYIDHQLAGPWGMNARDYMIGPFFKAEATQGYQSGFKRHEIFTLGLQALKDYCQTKYSKAFADLDEAQQDEVLTVFEKGEEVQLHGMSSKIFFNLLRSLTLEGAYADPLYGGNKNMDGWRMRNYPGNQMSYADVIDKEEFIKMEPASLHDHMSH</sequence>
<keyword evidence="1" id="KW-1133">Transmembrane helix</keyword>
<dbReference type="PROSITE" id="PS51318">
    <property type="entry name" value="TAT"/>
    <property type="match status" value="1"/>
</dbReference>
<dbReference type="EC" id="1.-.-.-" evidence="2"/>
<feature type="transmembrane region" description="Helical" evidence="1">
    <location>
        <begin position="20"/>
        <end position="40"/>
    </location>
</feature>
<dbReference type="InterPro" id="IPR006311">
    <property type="entry name" value="TAT_signal"/>
</dbReference>
<dbReference type="Pfam" id="PF13618">
    <property type="entry name" value="Gluconate_2-dh3"/>
    <property type="match status" value="1"/>
</dbReference>
<name>A0ABW3D6W5_9BACL</name>
<keyword evidence="2" id="KW-0560">Oxidoreductase</keyword>
<evidence type="ECO:0000313" key="3">
    <source>
        <dbReference type="Proteomes" id="UP001597120"/>
    </source>
</evidence>
<gene>
    <name evidence="2" type="ORF">ACFQ03_02525</name>
</gene>
<dbReference type="NCBIfam" id="TIGR01409">
    <property type="entry name" value="TAT_signal_seq"/>
    <property type="match status" value="1"/>
</dbReference>
<dbReference type="RefSeq" id="WP_144932456.1">
    <property type="nucleotide sequence ID" value="NZ_JBHTIU010000008.1"/>
</dbReference>
<evidence type="ECO:0000256" key="1">
    <source>
        <dbReference type="SAM" id="Phobius"/>
    </source>
</evidence>
<dbReference type="GO" id="GO:0016491">
    <property type="term" value="F:oxidoreductase activity"/>
    <property type="evidence" value="ECO:0007669"/>
    <property type="project" value="UniProtKB-KW"/>
</dbReference>
<comment type="caution">
    <text evidence="2">The sequence shown here is derived from an EMBL/GenBank/DDBJ whole genome shotgun (WGS) entry which is preliminary data.</text>
</comment>
<keyword evidence="1" id="KW-0472">Membrane</keyword>
<dbReference type="EMBL" id="JBHTIU010000008">
    <property type="protein sequence ID" value="MFD0868009.1"/>
    <property type="molecule type" value="Genomic_DNA"/>
</dbReference>
<proteinExistence type="predicted"/>
<dbReference type="Proteomes" id="UP001597120">
    <property type="component" value="Unassembled WGS sequence"/>
</dbReference>
<keyword evidence="1" id="KW-0812">Transmembrane</keyword>